<comment type="caution">
    <text evidence="2">The sequence shown here is derived from an EMBL/GenBank/DDBJ whole genome shotgun (WGS) entry which is preliminary data.</text>
</comment>
<proteinExistence type="predicted"/>
<organism evidence="2 3">
    <name type="scientific">Podospora didyma</name>
    <dbReference type="NCBI Taxonomy" id="330526"/>
    <lineage>
        <taxon>Eukaryota</taxon>
        <taxon>Fungi</taxon>
        <taxon>Dikarya</taxon>
        <taxon>Ascomycota</taxon>
        <taxon>Pezizomycotina</taxon>
        <taxon>Sordariomycetes</taxon>
        <taxon>Sordariomycetidae</taxon>
        <taxon>Sordariales</taxon>
        <taxon>Podosporaceae</taxon>
        <taxon>Podospora</taxon>
    </lineage>
</organism>
<feature type="compositionally biased region" description="Basic and acidic residues" evidence="1">
    <location>
        <begin position="34"/>
        <end position="43"/>
    </location>
</feature>
<evidence type="ECO:0000313" key="2">
    <source>
        <dbReference type="EMBL" id="KAK3394578.1"/>
    </source>
</evidence>
<evidence type="ECO:0000313" key="3">
    <source>
        <dbReference type="Proteomes" id="UP001285441"/>
    </source>
</evidence>
<feature type="region of interest" description="Disordered" evidence="1">
    <location>
        <begin position="28"/>
        <end position="73"/>
    </location>
</feature>
<dbReference type="AlphaFoldDB" id="A0AAE0P728"/>
<feature type="compositionally biased region" description="Basic and acidic residues" evidence="1">
    <location>
        <begin position="163"/>
        <end position="180"/>
    </location>
</feature>
<name>A0AAE0P728_9PEZI</name>
<gene>
    <name evidence="2" type="ORF">B0H63DRAFT_50814</name>
</gene>
<dbReference type="EMBL" id="JAULSW010000001">
    <property type="protein sequence ID" value="KAK3394578.1"/>
    <property type="molecule type" value="Genomic_DNA"/>
</dbReference>
<reference evidence="2" key="2">
    <citation type="submission" date="2023-06" db="EMBL/GenBank/DDBJ databases">
        <authorList>
            <consortium name="Lawrence Berkeley National Laboratory"/>
            <person name="Haridas S."/>
            <person name="Hensen N."/>
            <person name="Bonometti L."/>
            <person name="Westerberg I."/>
            <person name="Brannstrom I.O."/>
            <person name="Guillou S."/>
            <person name="Cros-Aarteil S."/>
            <person name="Calhoun S."/>
            <person name="Kuo A."/>
            <person name="Mondo S."/>
            <person name="Pangilinan J."/>
            <person name="Riley R."/>
            <person name="LaButti K."/>
            <person name="Andreopoulos B."/>
            <person name="Lipzen A."/>
            <person name="Chen C."/>
            <person name="Yanf M."/>
            <person name="Daum C."/>
            <person name="Ng V."/>
            <person name="Clum A."/>
            <person name="Steindorff A."/>
            <person name="Ohm R."/>
            <person name="Martin F."/>
            <person name="Silar P."/>
            <person name="Natvig D."/>
            <person name="Lalanne C."/>
            <person name="Gautier V."/>
            <person name="Ament-velasquez S.L."/>
            <person name="Kruys A."/>
            <person name="Hutchinson M.I."/>
            <person name="Powell A.J."/>
            <person name="Barry K."/>
            <person name="Miller A.N."/>
            <person name="Grigoriev I.V."/>
            <person name="Debuchy R."/>
            <person name="Gladieux P."/>
            <person name="Thoren M.H."/>
            <person name="Johannesson H."/>
        </authorList>
    </citation>
    <scope>NUCLEOTIDE SEQUENCE</scope>
    <source>
        <strain evidence="2">CBS 232.78</strain>
    </source>
</reference>
<evidence type="ECO:0000256" key="1">
    <source>
        <dbReference type="SAM" id="MobiDB-lite"/>
    </source>
</evidence>
<sequence length="221" mass="25162">MPKDVISCGITIKFHPCQIMKLPKSRHSLPADSEIPHRHSDHYGHRHRGRGHQAQLSAIPGPKPVAQSKDMDDDEFLQSWLKQAQAQAHHPRSPRFLPPEENPEELLRQSYSRLDAGRQNETGDTERSAKRTRSFPGVVSASTDDDEQAEHHYGKRARRKTHGDKYDYKDDVAHQRNYNKDKKKIGGKQKLGKETRAVGQSHSPSYISRLKAQGSSNQRKP</sequence>
<feature type="compositionally biased region" description="Basic residues" evidence="1">
    <location>
        <begin position="153"/>
        <end position="162"/>
    </location>
</feature>
<accession>A0AAE0P728</accession>
<feature type="region of interest" description="Disordered" evidence="1">
    <location>
        <begin position="111"/>
        <end position="221"/>
    </location>
</feature>
<protein>
    <submittedName>
        <fullName evidence="2">Uncharacterized protein</fullName>
    </submittedName>
</protein>
<reference evidence="2" key="1">
    <citation type="journal article" date="2023" name="Mol. Phylogenet. Evol.">
        <title>Genome-scale phylogeny and comparative genomics of the fungal order Sordariales.</title>
        <authorList>
            <person name="Hensen N."/>
            <person name="Bonometti L."/>
            <person name="Westerberg I."/>
            <person name="Brannstrom I.O."/>
            <person name="Guillou S."/>
            <person name="Cros-Aarteil S."/>
            <person name="Calhoun S."/>
            <person name="Haridas S."/>
            <person name="Kuo A."/>
            <person name="Mondo S."/>
            <person name="Pangilinan J."/>
            <person name="Riley R."/>
            <person name="LaButti K."/>
            <person name="Andreopoulos B."/>
            <person name="Lipzen A."/>
            <person name="Chen C."/>
            <person name="Yan M."/>
            <person name="Daum C."/>
            <person name="Ng V."/>
            <person name="Clum A."/>
            <person name="Steindorff A."/>
            <person name="Ohm R.A."/>
            <person name="Martin F."/>
            <person name="Silar P."/>
            <person name="Natvig D.O."/>
            <person name="Lalanne C."/>
            <person name="Gautier V."/>
            <person name="Ament-Velasquez S.L."/>
            <person name="Kruys A."/>
            <person name="Hutchinson M.I."/>
            <person name="Powell A.J."/>
            <person name="Barry K."/>
            <person name="Miller A.N."/>
            <person name="Grigoriev I.V."/>
            <person name="Debuchy R."/>
            <person name="Gladieux P."/>
            <person name="Hiltunen Thoren M."/>
            <person name="Johannesson H."/>
        </authorList>
    </citation>
    <scope>NUCLEOTIDE SEQUENCE</scope>
    <source>
        <strain evidence="2">CBS 232.78</strain>
    </source>
</reference>
<keyword evidence="3" id="KW-1185">Reference proteome</keyword>
<dbReference type="Proteomes" id="UP001285441">
    <property type="component" value="Unassembled WGS sequence"/>
</dbReference>